<accession>A0A9X9QWV8</accession>
<gene>
    <name evidence="8" type="primary">frmB</name>
    <name evidence="8" type="ORF">ONOEEDHL_01684</name>
</gene>
<keyword evidence="3 7" id="KW-0378">Hydrolase</keyword>
<dbReference type="InterPro" id="IPR029058">
    <property type="entry name" value="AB_hydrolase_fold"/>
</dbReference>
<dbReference type="Pfam" id="PF00756">
    <property type="entry name" value="Esterase"/>
    <property type="match status" value="1"/>
</dbReference>
<evidence type="ECO:0000256" key="1">
    <source>
        <dbReference type="ARBA" id="ARBA00005622"/>
    </source>
</evidence>
<evidence type="ECO:0000256" key="6">
    <source>
        <dbReference type="PIRSR" id="PIRSR614186-1"/>
    </source>
</evidence>
<dbReference type="PANTHER" id="PTHR10061:SF1">
    <property type="entry name" value="S-FORMYLGLUTATHIONE HYDROLASE YEIG"/>
    <property type="match status" value="1"/>
</dbReference>
<evidence type="ECO:0000313" key="9">
    <source>
        <dbReference type="Proteomes" id="UP000626795"/>
    </source>
</evidence>
<dbReference type="SUPFAM" id="SSF53474">
    <property type="entry name" value="alpha/beta-Hydrolases"/>
    <property type="match status" value="1"/>
</dbReference>
<dbReference type="Proteomes" id="UP000626795">
    <property type="component" value="Unassembled WGS sequence"/>
</dbReference>
<evidence type="ECO:0000256" key="3">
    <source>
        <dbReference type="ARBA" id="ARBA00022801"/>
    </source>
</evidence>
<reference evidence="8" key="1">
    <citation type="submission" date="2019-05" db="EMBL/GenBank/DDBJ databases">
        <authorList>
            <person name="Hibberd M."/>
        </authorList>
    </citation>
    <scope>NUCLEOTIDE SEQUENCE</scope>
    <source>
        <strain evidence="8">Neisseria_subflava_BgEED23</strain>
    </source>
</reference>
<keyword evidence="9" id="KW-1185">Reference proteome</keyword>
<dbReference type="InterPro" id="IPR000801">
    <property type="entry name" value="Esterase-like"/>
</dbReference>
<dbReference type="GO" id="GO:0052689">
    <property type="term" value="F:carboxylic ester hydrolase activity"/>
    <property type="evidence" value="ECO:0007669"/>
    <property type="project" value="UniProtKB-KW"/>
</dbReference>
<dbReference type="GO" id="GO:0005829">
    <property type="term" value="C:cytosol"/>
    <property type="evidence" value="ECO:0007669"/>
    <property type="project" value="TreeGrafter"/>
</dbReference>
<evidence type="ECO:0000313" key="8">
    <source>
        <dbReference type="EMBL" id="VTY02678.1"/>
    </source>
</evidence>
<evidence type="ECO:0000256" key="4">
    <source>
        <dbReference type="ARBA" id="ARBA00047590"/>
    </source>
</evidence>
<feature type="active site" description="Charge relay system" evidence="6">
    <location>
        <position position="304"/>
    </location>
</feature>
<dbReference type="EMBL" id="CABFLZ010000003">
    <property type="protein sequence ID" value="VTY02678.1"/>
    <property type="molecule type" value="Genomic_DNA"/>
</dbReference>
<evidence type="ECO:0000256" key="7">
    <source>
        <dbReference type="RuleBase" id="RU363068"/>
    </source>
</evidence>
<protein>
    <recommendedName>
        <fullName evidence="5 7">S-formylglutathione hydrolase</fullName>
        <ecNumber evidence="5 7">3.1.2.12</ecNumber>
    </recommendedName>
</protein>
<comment type="similarity">
    <text evidence="1 7">Belongs to the esterase D family.</text>
</comment>
<dbReference type="PANTHER" id="PTHR10061">
    <property type="entry name" value="S-FORMYLGLUTATHIONE HYDROLASE"/>
    <property type="match status" value="1"/>
</dbReference>
<evidence type="ECO:0000256" key="5">
    <source>
        <dbReference type="NCBIfam" id="TIGR02821"/>
    </source>
</evidence>
<name>A0A9X9QWV8_NEISU</name>
<comment type="catalytic activity">
    <reaction evidence="4 7">
        <text>S-formylglutathione + H2O = formate + glutathione + H(+)</text>
        <dbReference type="Rhea" id="RHEA:14961"/>
        <dbReference type="ChEBI" id="CHEBI:15377"/>
        <dbReference type="ChEBI" id="CHEBI:15378"/>
        <dbReference type="ChEBI" id="CHEBI:15740"/>
        <dbReference type="ChEBI" id="CHEBI:57688"/>
        <dbReference type="ChEBI" id="CHEBI:57925"/>
        <dbReference type="EC" id="3.1.2.12"/>
    </reaction>
</comment>
<proteinExistence type="inferred from homology"/>
<dbReference type="AlphaFoldDB" id="A0A9X9QWV8"/>
<sequence>MISHDCQALFKADLVALERWGNNTIDRFCANILLIVGCFLTRDKMKNSELHLLERRKMFNGHQERYRHFSQTCRTDMVFDVYLPPQVLKGYPAPVLYFLSGLNSDGSELVRQSGIQRFAAQWNIIVVFPDTSPRGQHVADSEEHYLGQGAGFYVNATEAPWTQHYQMESYISQELPNLIEHNFPVTKERSIVGFSMGGHGALHLALNYPGQYAAVSAFAPLCHPIDTEGGRQAFPAYLGQNVEAWKRCDSTELLQTALHKLPVLIDVGSEDALYPDVLQPEAFVRSAREKGFNIQYKVRPGYGHDYFFIASFIDSHIEFHAQALGL</sequence>
<organism evidence="8 9">
    <name type="scientific">Neisseria subflava</name>
    <dbReference type="NCBI Taxonomy" id="28449"/>
    <lineage>
        <taxon>Bacteria</taxon>
        <taxon>Pseudomonadati</taxon>
        <taxon>Pseudomonadota</taxon>
        <taxon>Betaproteobacteria</taxon>
        <taxon>Neisseriales</taxon>
        <taxon>Neisseriaceae</taxon>
        <taxon>Neisseria</taxon>
    </lineage>
</organism>
<comment type="caution">
    <text evidence="8">The sequence shown here is derived from an EMBL/GenBank/DDBJ whole genome shotgun (WGS) entry which is preliminary data.</text>
</comment>
<dbReference type="GO" id="GO:0018738">
    <property type="term" value="F:S-formylglutathione hydrolase activity"/>
    <property type="evidence" value="ECO:0007669"/>
    <property type="project" value="UniProtKB-UniRule"/>
</dbReference>
<feature type="active site" description="Charge relay system" evidence="6">
    <location>
        <position position="271"/>
    </location>
</feature>
<dbReference type="Gene3D" id="3.40.50.1820">
    <property type="entry name" value="alpha/beta hydrolase"/>
    <property type="match status" value="1"/>
</dbReference>
<dbReference type="NCBIfam" id="TIGR02821">
    <property type="entry name" value="fghA_ester_D"/>
    <property type="match status" value="1"/>
</dbReference>
<keyword evidence="2 7" id="KW-0719">Serine esterase</keyword>
<evidence type="ECO:0000256" key="2">
    <source>
        <dbReference type="ARBA" id="ARBA00022487"/>
    </source>
</evidence>
<feature type="active site" description="Charge relay system" evidence="6">
    <location>
        <position position="195"/>
    </location>
</feature>
<dbReference type="GO" id="GO:0046294">
    <property type="term" value="P:formaldehyde catabolic process"/>
    <property type="evidence" value="ECO:0007669"/>
    <property type="project" value="InterPro"/>
</dbReference>
<dbReference type="EC" id="3.1.2.12" evidence="5 7"/>
<comment type="function">
    <text evidence="7">Serine hydrolase involved in the detoxification of formaldehyde.</text>
</comment>
<dbReference type="InterPro" id="IPR014186">
    <property type="entry name" value="S-formylglutathione_hydrol"/>
</dbReference>